<dbReference type="InterPro" id="IPR021819">
    <property type="entry name" value="Far11/STRP_C"/>
</dbReference>
<evidence type="ECO:0000259" key="2">
    <source>
        <dbReference type="SMART" id="SM01292"/>
    </source>
</evidence>
<dbReference type="Proteomes" id="UP001149090">
    <property type="component" value="Unassembled WGS sequence"/>
</dbReference>
<evidence type="ECO:0000313" key="4">
    <source>
        <dbReference type="EMBL" id="KAJ5066050.1"/>
    </source>
</evidence>
<evidence type="ECO:0000259" key="3">
    <source>
        <dbReference type="SMART" id="SM01293"/>
    </source>
</evidence>
<keyword evidence="5" id="KW-1185">Reference proteome</keyword>
<feature type="domain" description="Far11/STRP C-terminal" evidence="3">
    <location>
        <begin position="305"/>
        <end position="667"/>
    </location>
</feature>
<protein>
    <submittedName>
        <fullName evidence="4">Protein required for hyphal anastomosis ham-2</fullName>
    </submittedName>
</protein>
<feature type="coiled-coil region" evidence="1">
    <location>
        <begin position="462"/>
        <end position="496"/>
    </location>
</feature>
<dbReference type="PANTHER" id="PTHR13239">
    <property type="entry name" value="PROTEIN REQUIRED FOR HYPHAL ANASTOMOSIS HAM-2"/>
    <property type="match status" value="1"/>
</dbReference>
<dbReference type="AlphaFoldDB" id="A0A9Q0L764"/>
<dbReference type="OMA" id="FGEMQAY"/>
<comment type="caution">
    <text evidence="4">The sequence shown here is derived from an EMBL/GenBank/DDBJ whole genome shotgun (WGS) entry which is preliminary data.</text>
</comment>
<dbReference type="OrthoDB" id="18234at2759"/>
<dbReference type="Pfam" id="PF07923">
    <property type="entry name" value="N1221"/>
    <property type="match status" value="1"/>
</dbReference>
<dbReference type="PANTHER" id="PTHR13239:SF4">
    <property type="entry name" value="AT25231P"/>
    <property type="match status" value="1"/>
</dbReference>
<organism evidence="4 5">
    <name type="scientific">Anaeramoeba ignava</name>
    <name type="common">Anaerobic marine amoeba</name>
    <dbReference type="NCBI Taxonomy" id="1746090"/>
    <lineage>
        <taxon>Eukaryota</taxon>
        <taxon>Metamonada</taxon>
        <taxon>Anaeramoebidae</taxon>
        <taxon>Anaeramoeba</taxon>
    </lineage>
</organism>
<dbReference type="GO" id="GO:0005829">
    <property type="term" value="C:cytosol"/>
    <property type="evidence" value="ECO:0007669"/>
    <property type="project" value="TreeGrafter"/>
</dbReference>
<dbReference type="InterPro" id="IPR012486">
    <property type="entry name" value="Far11/STRP_N"/>
</dbReference>
<accession>A0A9Q0L764</accession>
<gene>
    <name evidence="4" type="ORF">M0811_03383</name>
</gene>
<dbReference type="GO" id="GO:0007010">
    <property type="term" value="P:cytoskeleton organization"/>
    <property type="evidence" value="ECO:0007669"/>
    <property type="project" value="TreeGrafter"/>
</dbReference>
<dbReference type="InterPro" id="IPR040185">
    <property type="entry name" value="Far11/STRP"/>
</dbReference>
<dbReference type="SMART" id="SM01292">
    <property type="entry name" value="N1221"/>
    <property type="match status" value="1"/>
</dbReference>
<dbReference type="EMBL" id="JAPDFW010000147">
    <property type="protein sequence ID" value="KAJ5066050.1"/>
    <property type="molecule type" value="Genomic_DNA"/>
</dbReference>
<evidence type="ECO:0000256" key="1">
    <source>
        <dbReference type="SAM" id="Coils"/>
    </source>
</evidence>
<sequence>MSKNDADLEYNFDWKVLSNTPKKIEKPKYIKFKYQDKDTKSQEIGDILSYLEKKEIQTFFYSIFSKFMNEYFFPKKFWTELSTKEQTNFIEICLEKLEMNSKEQRRESLICLNIISFGLFLSHDDPQVENSESKINHPVNLESIEWNNRLIRECDGLQILLNTFILISSQFSSTEKNLDKFLVSSPIDLRLVLNLILVLIEIYSNDKEFEDELIFFKFEGDGIIQRLFRLISDSNDKPERCYPIKKIILFLWKMLLIHNKTLCSRNTELNPSLEPKATQQEFDKYHQYIQDKFSTFLPRSKNGIPTSFIDGEEVFKKAIEIRNQKPKYEDLKMNKFAKLIKHEFKNFRRYLILLLKILLASMPFQGYEVQFKIDSEVHSNSEELDQIVREVDYKRNKEIIMKATSAILLLLLKLSKKFDLLQFEYFNEVFVDSNCVLMILKLLNIELQTFLESETISPNDELINIEETILKKEMEIENENENENEKEKENDLIKNKHLNFRNTFATINLIRILQKMIKKKEFRIKNIFVKKKGHIILRKTLNIRIKVLRFYALKAIKNSIRYLTQKWKSSNINIISDIYTNLRNELAENWIEVQDQESISSETLRLEEERLRNQISEFIEKFETKDSEMEKIARLEFQFTNEPQNIEEELDSVEVPNDFEDNFSEWLQDEVYPHSFFFQNSILL</sequence>
<feature type="domain" description="Far11/STRP N-terminal" evidence="2">
    <location>
        <begin position="27"/>
        <end position="321"/>
    </location>
</feature>
<keyword evidence="1" id="KW-0175">Coiled coil</keyword>
<evidence type="ECO:0000313" key="5">
    <source>
        <dbReference type="Proteomes" id="UP001149090"/>
    </source>
</evidence>
<name>A0A9Q0L764_ANAIG</name>
<reference evidence="4" key="1">
    <citation type="submission" date="2022-10" db="EMBL/GenBank/DDBJ databases">
        <title>Novel sulphate-reducing endosymbionts in the free-living metamonad Anaeramoeba.</title>
        <authorList>
            <person name="Jerlstrom-Hultqvist J."/>
            <person name="Cepicka I."/>
            <person name="Gallot-Lavallee L."/>
            <person name="Salas-Leiva D."/>
            <person name="Curtis B.A."/>
            <person name="Zahonova K."/>
            <person name="Pipaliya S."/>
            <person name="Dacks J."/>
            <person name="Roger A.J."/>
        </authorList>
    </citation>
    <scope>NUCLEOTIDE SEQUENCE</scope>
    <source>
        <strain evidence="4">BMAN</strain>
    </source>
</reference>
<dbReference type="SMART" id="SM01293">
    <property type="entry name" value="DUF3402"/>
    <property type="match status" value="1"/>
</dbReference>
<dbReference type="Pfam" id="PF11882">
    <property type="entry name" value="DUF3402"/>
    <property type="match status" value="1"/>
</dbReference>
<proteinExistence type="predicted"/>